<accession>A0AAV7N270</accession>
<keyword evidence="3" id="KW-1185">Reference proteome</keyword>
<evidence type="ECO:0000256" key="1">
    <source>
        <dbReference type="SAM" id="MobiDB-lite"/>
    </source>
</evidence>
<proteinExistence type="predicted"/>
<name>A0AAV7N270_PLEWA</name>
<dbReference type="AlphaFoldDB" id="A0AAV7N270"/>
<evidence type="ECO:0000313" key="2">
    <source>
        <dbReference type="EMBL" id="KAJ1110067.1"/>
    </source>
</evidence>
<protein>
    <submittedName>
        <fullName evidence="2">Uncharacterized protein</fullName>
    </submittedName>
</protein>
<comment type="caution">
    <text evidence="2">The sequence shown here is derived from an EMBL/GenBank/DDBJ whole genome shotgun (WGS) entry which is preliminary data.</text>
</comment>
<evidence type="ECO:0000313" key="3">
    <source>
        <dbReference type="Proteomes" id="UP001066276"/>
    </source>
</evidence>
<feature type="compositionally biased region" description="Basic and acidic residues" evidence="1">
    <location>
        <begin position="10"/>
        <end position="21"/>
    </location>
</feature>
<sequence length="116" mass="13001">MPRLVQGPGRDGDADPARSRAERRSWQLIIASRYGGTPLRWAVTAGCCGCAPVGGIRRTLLSELHDTEEKLRKAECEEASNSTASNTMITLKQQWGDSETRLRKFDYRHFTARLHA</sequence>
<dbReference type="Proteomes" id="UP001066276">
    <property type="component" value="Chromosome 9"/>
</dbReference>
<reference evidence="2" key="1">
    <citation type="journal article" date="2022" name="bioRxiv">
        <title>Sequencing and chromosome-scale assembly of the giantPleurodeles waltlgenome.</title>
        <authorList>
            <person name="Brown T."/>
            <person name="Elewa A."/>
            <person name="Iarovenko S."/>
            <person name="Subramanian E."/>
            <person name="Araus A.J."/>
            <person name="Petzold A."/>
            <person name="Susuki M."/>
            <person name="Suzuki K.-i.T."/>
            <person name="Hayashi T."/>
            <person name="Toyoda A."/>
            <person name="Oliveira C."/>
            <person name="Osipova E."/>
            <person name="Leigh N.D."/>
            <person name="Simon A."/>
            <person name="Yun M.H."/>
        </authorList>
    </citation>
    <scope>NUCLEOTIDE SEQUENCE</scope>
    <source>
        <strain evidence="2">20211129_DDA</strain>
        <tissue evidence="2">Liver</tissue>
    </source>
</reference>
<dbReference type="EMBL" id="JANPWB010000013">
    <property type="protein sequence ID" value="KAJ1110067.1"/>
    <property type="molecule type" value="Genomic_DNA"/>
</dbReference>
<feature type="region of interest" description="Disordered" evidence="1">
    <location>
        <begin position="1"/>
        <end position="21"/>
    </location>
</feature>
<organism evidence="2 3">
    <name type="scientific">Pleurodeles waltl</name>
    <name type="common">Iberian ribbed newt</name>
    <dbReference type="NCBI Taxonomy" id="8319"/>
    <lineage>
        <taxon>Eukaryota</taxon>
        <taxon>Metazoa</taxon>
        <taxon>Chordata</taxon>
        <taxon>Craniata</taxon>
        <taxon>Vertebrata</taxon>
        <taxon>Euteleostomi</taxon>
        <taxon>Amphibia</taxon>
        <taxon>Batrachia</taxon>
        <taxon>Caudata</taxon>
        <taxon>Salamandroidea</taxon>
        <taxon>Salamandridae</taxon>
        <taxon>Pleurodelinae</taxon>
        <taxon>Pleurodeles</taxon>
    </lineage>
</organism>
<gene>
    <name evidence="2" type="ORF">NDU88_007422</name>
</gene>